<dbReference type="GO" id="GO:0004222">
    <property type="term" value="F:metalloendopeptidase activity"/>
    <property type="evidence" value="ECO:0007669"/>
    <property type="project" value="TreeGrafter"/>
</dbReference>
<dbReference type="Pfam" id="PF01551">
    <property type="entry name" value="Peptidase_M23"/>
    <property type="match status" value="1"/>
</dbReference>
<dbReference type="Proteomes" id="UP000419743">
    <property type="component" value="Unassembled WGS sequence"/>
</dbReference>
<feature type="coiled-coil region" evidence="1">
    <location>
        <begin position="87"/>
        <end position="121"/>
    </location>
</feature>
<evidence type="ECO:0000313" key="4">
    <source>
        <dbReference type="EMBL" id="VZO38500.1"/>
    </source>
</evidence>
<dbReference type="EMBL" id="CACRYJ010000047">
    <property type="protein sequence ID" value="VZO38500.1"/>
    <property type="molecule type" value="Genomic_DNA"/>
</dbReference>
<dbReference type="AlphaFoldDB" id="A0A7M4DMA1"/>
<organism evidence="4 5">
    <name type="scientific">Occultella aeris</name>
    <dbReference type="NCBI Taxonomy" id="2761496"/>
    <lineage>
        <taxon>Bacteria</taxon>
        <taxon>Bacillati</taxon>
        <taxon>Actinomycetota</taxon>
        <taxon>Actinomycetes</taxon>
        <taxon>Micrococcales</taxon>
        <taxon>Ruaniaceae</taxon>
        <taxon>Occultella</taxon>
    </lineage>
</organism>
<sequence length="459" mass="48272">MLSSASPNHRVRRPAHTALRVAMSTALTVLVGFVVITGPAAADEMDDLQDQQDQNAAEREQLASALEGTDAELAATYLALADTNYRLPIAEAELVTANAELAAAERHRDSVQSRLEIAEGQQADLIAEIADGEAEILETEGAMGEVARSAYRGNGSVSALAVVLDATSTEDFASQYSVMNSALRTQNQTLTDLENLTAINRNRQVRLDAVQVRISELKVEADAAVAAAEVARQTAADLVAEIARLKADQEAQAASLETLKAEQADRQAELEAENQQIATEINALAAEQAAERARQQAALAAQQNSGSGGGGGGGGGGAAAPPPGSTFIPPISRSLHVTSSYGYRVYPITGGWFMHNGVDLRSSCGEAQMASASGRVIAVRGAAGNGTHGNQVMIDHGVINGNSWVTVYNHMSRFNTYVGQQVGQGQVIGYTGATGNVTGCHVHFEIWRNGSTVDPMNYF</sequence>
<dbReference type="EC" id="3.4.24.-" evidence="4"/>
<feature type="domain" description="M23ase beta-sheet core" evidence="3">
    <location>
        <begin position="354"/>
        <end position="455"/>
    </location>
</feature>
<evidence type="ECO:0000313" key="5">
    <source>
        <dbReference type="Proteomes" id="UP000419743"/>
    </source>
</evidence>
<dbReference type="InterPro" id="IPR011055">
    <property type="entry name" value="Dup_hybrid_motif"/>
</dbReference>
<dbReference type="CDD" id="cd12797">
    <property type="entry name" value="M23_peptidase"/>
    <property type="match status" value="1"/>
</dbReference>
<protein>
    <submittedName>
        <fullName evidence="4">Murein DD-endopeptidase MepM</fullName>
        <ecNumber evidence="4">3.4.24.-</ecNumber>
    </submittedName>
</protein>
<dbReference type="InterPro" id="IPR016047">
    <property type="entry name" value="M23ase_b-sheet_dom"/>
</dbReference>
<keyword evidence="4" id="KW-0378">Hydrolase</keyword>
<keyword evidence="5" id="KW-1185">Reference proteome</keyword>
<dbReference type="Gene3D" id="2.70.70.10">
    <property type="entry name" value="Glucose Permease (Domain IIA)"/>
    <property type="match status" value="1"/>
</dbReference>
<feature type="compositionally biased region" description="Gly residues" evidence="2">
    <location>
        <begin position="306"/>
        <end position="318"/>
    </location>
</feature>
<dbReference type="InterPro" id="IPR050570">
    <property type="entry name" value="Cell_wall_metabolism_enzyme"/>
</dbReference>
<dbReference type="PANTHER" id="PTHR21666">
    <property type="entry name" value="PEPTIDASE-RELATED"/>
    <property type="match status" value="1"/>
</dbReference>
<feature type="compositionally biased region" description="Low complexity" evidence="2">
    <location>
        <begin position="295"/>
        <end position="305"/>
    </location>
</feature>
<proteinExistence type="predicted"/>
<keyword evidence="1" id="KW-0175">Coiled coil</keyword>
<accession>A0A7M4DMA1</accession>
<evidence type="ECO:0000256" key="1">
    <source>
        <dbReference type="SAM" id="Coils"/>
    </source>
</evidence>
<dbReference type="RefSeq" id="WP_156741966.1">
    <property type="nucleotide sequence ID" value="NZ_CACRYJ010000047.1"/>
</dbReference>
<gene>
    <name evidence="4" type="primary">mepM_3</name>
    <name evidence="4" type="ORF">HALOF300_03270</name>
</gene>
<dbReference type="PANTHER" id="PTHR21666:SF270">
    <property type="entry name" value="MUREIN HYDROLASE ACTIVATOR ENVC"/>
    <property type="match status" value="1"/>
</dbReference>
<evidence type="ECO:0000256" key="2">
    <source>
        <dbReference type="SAM" id="MobiDB-lite"/>
    </source>
</evidence>
<reference evidence="4 5" key="1">
    <citation type="submission" date="2019-11" db="EMBL/GenBank/DDBJ databases">
        <authorList>
            <person name="Criscuolo A."/>
        </authorList>
    </citation>
    <scope>NUCLEOTIDE SEQUENCE [LARGE SCALE GENOMIC DNA]</scope>
    <source>
        <strain evidence="4">CIP111667</strain>
    </source>
</reference>
<dbReference type="SUPFAM" id="SSF51261">
    <property type="entry name" value="Duplicated hybrid motif"/>
    <property type="match status" value="1"/>
</dbReference>
<evidence type="ECO:0000259" key="3">
    <source>
        <dbReference type="Pfam" id="PF01551"/>
    </source>
</evidence>
<dbReference type="Gene3D" id="6.10.250.3150">
    <property type="match status" value="1"/>
</dbReference>
<comment type="caution">
    <text evidence="4">The sequence shown here is derived from an EMBL/GenBank/DDBJ whole genome shotgun (WGS) entry which is preliminary data.</text>
</comment>
<feature type="region of interest" description="Disordered" evidence="2">
    <location>
        <begin position="295"/>
        <end position="331"/>
    </location>
</feature>
<name>A0A7M4DMA1_9MICO</name>